<gene>
    <name evidence="1" type="ORF">B0H17DRAFT_1149763</name>
</gene>
<keyword evidence="2" id="KW-1185">Reference proteome</keyword>
<sequence>MASCPSVGFLKKDLSKLVASVKKCKDDLTACLKKAKKISNADTAWLDDAGNHVDEETGIEKLENASDYEWDFAHLDAREVRLVKKTEGACWRDTWRKKRVLLHAKWGSGWQHLAEKHFWHTRKA</sequence>
<dbReference type="AlphaFoldDB" id="A0AAD7BY66"/>
<evidence type="ECO:0000313" key="2">
    <source>
        <dbReference type="Proteomes" id="UP001221757"/>
    </source>
</evidence>
<comment type="caution">
    <text evidence="1">The sequence shown here is derived from an EMBL/GenBank/DDBJ whole genome shotgun (WGS) entry which is preliminary data.</text>
</comment>
<protein>
    <submittedName>
        <fullName evidence="1">Uncharacterized protein</fullName>
    </submittedName>
</protein>
<evidence type="ECO:0000313" key="1">
    <source>
        <dbReference type="EMBL" id="KAJ7634037.1"/>
    </source>
</evidence>
<accession>A0AAD7BY66</accession>
<name>A0AAD7BY66_MYCRO</name>
<proteinExistence type="predicted"/>
<organism evidence="1 2">
    <name type="scientific">Mycena rosella</name>
    <name type="common">Pink bonnet</name>
    <name type="synonym">Agaricus rosellus</name>
    <dbReference type="NCBI Taxonomy" id="1033263"/>
    <lineage>
        <taxon>Eukaryota</taxon>
        <taxon>Fungi</taxon>
        <taxon>Dikarya</taxon>
        <taxon>Basidiomycota</taxon>
        <taxon>Agaricomycotina</taxon>
        <taxon>Agaricomycetes</taxon>
        <taxon>Agaricomycetidae</taxon>
        <taxon>Agaricales</taxon>
        <taxon>Marasmiineae</taxon>
        <taxon>Mycenaceae</taxon>
        <taxon>Mycena</taxon>
    </lineage>
</organism>
<reference evidence="1" key="1">
    <citation type="submission" date="2023-03" db="EMBL/GenBank/DDBJ databases">
        <title>Massive genome expansion in bonnet fungi (Mycena s.s.) driven by repeated elements and novel gene families across ecological guilds.</title>
        <authorList>
            <consortium name="Lawrence Berkeley National Laboratory"/>
            <person name="Harder C.B."/>
            <person name="Miyauchi S."/>
            <person name="Viragh M."/>
            <person name="Kuo A."/>
            <person name="Thoen E."/>
            <person name="Andreopoulos B."/>
            <person name="Lu D."/>
            <person name="Skrede I."/>
            <person name="Drula E."/>
            <person name="Henrissat B."/>
            <person name="Morin E."/>
            <person name="Kohler A."/>
            <person name="Barry K."/>
            <person name="LaButti K."/>
            <person name="Morin E."/>
            <person name="Salamov A."/>
            <person name="Lipzen A."/>
            <person name="Mereny Z."/>
            <person name="Hegedus B."/>
            <person name="Baldrian P."/>
            <person name="Stursova M."/>
            <person name="Weitz H."/>
            <person name="Taylor A."/>
            <person name="Grigoriev I.V."/>
            <person name="Nagy L.G."/>
            <person name="Martin F."/>
            <person name="Kauserud H."/>
        </authorList>
    </citation>
    <scope>NUCLEOTIDE SEQUENCE</scope>
    <source>
        <strain evidence="1">CBHHK067</strain>
    </source>
</reference>
<dbReference type="Proteomes" id="UP001221757">
    <property type="component" value="Unassembled WGS sequence"/>
</dbReference>
<dbReference type="EMBL" id="JARKIE010000476">
    <property type="protein sequence ID" value="KAJ7634037.1"/>
    <property type="molecule type" value="Genomic_DNA"/>
</dbReference>